<dbReference type="AlphaFoldDB" id="A0A4S8IZW4"/>
<proteinExistence type="predicted"/>
<name>A0A4S8IZW4_MUSBA</name>
<comment type="caution">
    <text evidence="1">The sequence shown here is derived from an EMBL/GenBank/DDBJ whole genome shotgun (WGS) entry which is preliminary data.</text>
</comment>
<organism evidence="1 2">
    <name type="scientific">Musa balbisiana</name>
    <name type="common">Banana</name>
    <dbReference type="NCBI Taxonomy" id="52838"/>
    <lineage>
        <taxon>Eukaryota</taxon>
        <taxon>Viridiplantae</taxon>
        <taxon>Streptophyta</taxon>
        <taxon>Embryophyta</taxon>
        <taxon>Tracheophyta</taxon>
        <taxon>Spermatophyta</taxon>
        <taxon>Magnoliopsida</taxon>
        <taxon>Liliopsida</taxon>
        <taxon>Zingiberales</taxon>
        <taxon>Musaceae</taxon>
        <taxon>Musa</taxon>
    </lineage>
</organism>
<dbReference type="EMBL" id="PYDT01000008">
    <property type="protein sequence ID" value="THU54513.1"/>
    <property type="molecule type" value="Genomic_DNA"/>
</dbReference>
<accession>A0A4S8IZW4</accession>
<gene>
    <name evidence="1" type="ORF">C4D60_Mb10t25900</name>
</gene>
<protein>
    <submittedName>
        <fullName evidence="1">Uncharacterized protein</fullName>
    </submittedName>
</protein>
<evidence type="ECO:0000313" key="1">
    <source>
        <dbReference type="EMBL" id="THU54513.1"/>
    </source>
</evidence>
<dbReference type="Proteomes" id="UP000317650">
    <property type="component" value="Chromosome 10"/>
</dbReference>
<keyword evidence="2" id="KW-1185">Reference proteome</keyword>
<reference evidence="1 2" key="1">
    <citation type="journal article" date="2019" name="Nat. Plants">
        <title>Genome sequencing of Musa balbisiana reveals subgenome evolution and function divergence in polyploid bananas.</title>
        <authorList>
            <person name="Yao X."/>
        </authorList>
    </citation>
    <scope>NUCLEOTIDE SEQUENCE [LARGE SCALE GENOMIC DNA]</scope>
    <source>
        <strain evidence="2">cv. DH-PKW</strain>
        <tissue evidence="1">Leaves</tissue>
    </source>
</reference>
<evidence type="ECO:0000313" key="2">
    <source>
        <dbReference type="Proteomes" id="UP000317650"/>
    </source>
</evidence>
<sequence length="97" mass="11096">MGNSTRGVTPAAATPAGRLPTGECRYWRCACKQRLWMSPPARRKRLFLRAASRLRLRVATIAAHRRPACWRCLPLWPLWPQAAPAGCQPHRPQVYYM</sequence>